<feature type="transmembrane region" description="Helical" evidence="7">
    <location>
        <begin position="102"/>
        <end position="123"/>
    </location>
</feature>
<dbReference type="RefSeq" id="WP_092607325.1">
    <property type="nucleotide sequence ID" value="NZ_FNHU01000001.1"/>
</dbReference>
<feature type="domain" description="ABC transmembrane type-1" evidence="8">
    <location>
        <begin position="98"/>
        <end position="313"/>
    </location>
</feature>
<sequence>MLAGWQDKLLQVGLALAAVAIVVALVVIVVALLERWRTKEWMIALVFAGPALVLLAVGLVYPMGGTALMSLYDGAQTQLVGLDNYKWIFTDPAAVRSLLNTLIWLVVVPVASTASGFLYALLIDGSRFERFTKTLMFMPMAISFVGASIIWKFVYAYRDVSRPQIGLLNQILVWLGQESRQFLIDSPWNTLFLIVVMIWTQTGYAMVLLSAAIKAMPVDVVEAARLDGAGGLRMLTNITIPLVRPTLVVVFTTIAIGSLKVFDIVRTMTGGQYDTQVIANTMYDQSFRYGQPGIGSAIAVLLLVMVAPVIAFNVHQLRRNREVRG</sequence>
<feature type="transmembrane region" description="Helical" evidence="7">
    <location>
        <begin position="294"/>
        <end position="314"/>
    </location>
</feature>
<dbReference type="Proteomes" id="UP000199671">
    <property type="component" value="Unassembled WGS sequence"/>
</dbReference>
<evidence type="ECO:0000256" key="2">
    <source>
        <dbReference type="ARBA" id="ARBA00022448"/>
    </source>
</evidence>
<dbReference type="CDD" id="cd06261">
    <property type="entry name" value="TM_PBP2"/>
    <property type="match status" value="1"/>
</dbReference>
<keyword evidence="3" id="KW-1003">Cell membrane</keyword>
<keyword evidence="5 7" id="KW-1133">Transmembrane helix</keyword>
<feature type="transmembrane region" description="Helical" evidence="7">
    <location>
        <begin position="191"/>
        <end position="213"/>
    </location>
</feature>
<proteinExistence type="inferred from homology"/>
<dbReference type="AlphaFoldDB" id="A0A1G9S9A3"/>
<evidence type="ECO:0000256" key="6">
    <source>
        <dbReference type="ARBA" id="ARBA00023136"/>
    </source>
</evidence>
<dbReference type="Pfam" id="PF00528">
    <property type="entry name" value="BPD_transp_1"/>
    <property type="match status" value="1"/>
</dbReference>
<dbReference type="InterPro" id="IPR000515">
    <property type="entry name" value="MetI-like"/>
</dbReference>
<dbReference type="EMBL" id="FNHU01000001">
    <property type="protein sequence ID" value="SDM32049.1"/>
    <property type="molecule type" value="Genomic_DNA"/>
</dbReference>
<dbReference type="InterPro" id="IPR035906">
    <property type="entry name" value="MetI-like_sf"/>
</dbReference>
<evidence type="ECO:0000259" key="8">
    <source>
        <dbReference type="PROSITE" id="PS50928"/>
    </source>
</evidence>
<dbReference type="PROSITE" id="PS50928">
    <property type="entry name" value="ABC_TM1"/>
    <property type="match status" value="1"/>
</dbReference>
<dbReference type="PANTHER" id="PTHR30193">
    <property type="entry name" value="ABC TRANSPORTER PERMEASE PROTEIN"/>
    <property type="match status" value="1"/>
</dbReference>
<feature type="transmembrane region" description="Helical" evidence="7">
    <location>
        <begin position="135"/>
        <end position="154"/>
    </location>
</feature>
<evidence type="ECO:0000313" key="9">
    <source>
        <dbReference type="EMBL" id="SDM32049.1"/>
    </source>
</evidence>
<evidence type="ECO:0000256" key="4">
    <source>
        <dbReference type="ARBA" id="ARBA00022692"/>
    </source>
</evidence>
<dbReference type="GO" id="GO:0055085">
    <property type="term" value="P:transmembrane transport"/>
    <property type="evidence" value="ECO:0007669"/>
    <property type="project" value="InterPro"/>
</dbReference>
<evidence type="ECO:0000256" key="1">
    <source>
        <dbReference type="ARBA" id="ARBA00004651"/>
    </source>
</evidence>
<dbReference type="PANTHER" id="PTHR30193:SF18">
    <property type="entry name" value="OSMOPROTECTIVE COMPOUNDS UPTAKE PERMEASE PROTEIN GGTC"/>
    <property type="match status" value="1"/>
</dbReference>
<evidence type="ECO:0000256" key="5">
    <source>
        <dbReference type="ARBA" id="ARBA00022989"/>
    </source>
</evidence>
<gene>
    <name evidence="9" type="ORF">SAMN04487766_101354</name>
</gene>
<name>A0A1G9S9A3_9ACTO</name>
<evidence type="ECO:0000256" key="7">
    <source>
        <dbReference type="RuleBase" id="RU363032"/>
    </source>
</evidence>
<feature type="transmembrane region" description="Helical" evidence="7">
    <location>
        <begin position="12"/>
        <end position="34"/>
    </location>
</feature>
<feature type="transmembrane region" description="Helical" evidence="7">
    <location>
        <begin position="234"/>
        <end position="259"/>
    </location>
</feature>
<keyword evidence="2 7" id="KW-0813">Transport</keyword>
<keyword evidence="6 7" id="KW-0472">Membrane</keyword>
<reference evidence="9 10" key="1">
    <citation type="submission" date="2016-10" db="EMBL/GenBank/DDBJ databases">
        <authorList>
            <person name="de Groot N.N."/>
        </authorList>
    </citation>
    <scope>NUCLEOTIDE SEQUENCE [LARGE SCALE GENOMIC DNA]</scope>
    <source>
        <strain evidence="9 10">KPR-7B</strain>
    </source>
</reference>
<organism evidence="9 10">
    <name type="scientific">Actinomyces ruminicola</name>
    <dbReference type="NCBI Taxonomy" id="332524"/>
    <lineage>
        <taxon>Bacteria</taxon>
        <taxon>Bacillati</taxon>
        <taxon>Actinomycetota</taxon>
        <taxon>Actinomycetes</taxon>
        <taxon>Actinomycetales</taxon>
        <taxon>Actinomycetaceae</taxon>
        <taxon>Actinomyces</taxon>
    </lineage>
</organism>
<dbReference type="Gene3D" id="1.10.3720.10">
    <property type="entry name" value="MetI-like"/>
    <property type="match status" value="1"/>
</dbReference>
<dbReference type="SUPFAM" id="SSF161098">
    <property type="entry name" value="MetI-like"/>
    <property type="match status" value="1"/>
</dbReference>
<feature type="transmembrane region" description="Helical" evidence="7">
    <location>
        <begin position="41"/>
        <end position="61"/>
    </location>
</feature>
<dbReference type="GO" id="GO:0005886">
    <property type="term" value="C:plasma membrane"/>
    <property type="evidence" value="ECO:0007669"/>
    <property type="project" value="UniProtKB-SubCell"/>
</dbReference>
<evidence type="ECO:0000313" key="10">
    <source>
        <dbReference type="Proteomes" id="UP000199671"/>
    </source>
</evidence>
<protein>
    <submittedName>
        <fullName evidence="9">Alpha-glucoside transport system permease protein</fullName>
    </submittedName>
</protein>
<dbReference type="OrthoDB" id="3515028at2"/>
<keyword evidence="4 7" id="KW-0812">Transmembrane</keyword>
<evidence type="ECO:0000256" key="3">
    <source>
        <dbReference type="ARBA" id="ARBA00022475"/>
    </source>
</evidence>
<accession>A0A1G9S9A3</accession>
<comment type="subcellular location">
    <subcellularLocation>
        <location evidence="1 7">Cell membrane</location>
        <topology evidence="1 7">Multi-pass membrane protein</topology>
    </subcellularLocation>
</comment>
<dbReference type="InterPro" id="IPR051393">
    <property type="entry name" value="ABC_transporter_permease"/>
</dbReference>
<comment type="similarity">
    <text evidence="7">Belongs to the binding-protein-dependent transport system permease family.</text>
</comment>